<comment type="similarity">
    <text evidence="1">Belongs to the carbohydrate kinase PfkB family.</text>
</comment>
<keyword evidence="4 7" id="KW-0418">Kinase</keyword>
<keyword evidence="5" id="KW-0067">ATP-binding</keyword>
<proteinExistence type="inferred from homology"/>
<dbReference type="SUPFAM" id="SSF53613">
    <property type="entry name" value="Ribokinase-like"/>
    <property type="match status" value="1"/>
</dbReference>
<sequence length="313" mass="33814">MDIVTLGETMALMSPVQPGRLDDAAICELKVAGAESNVAIGLARLGHQVSWISRLGADPFGRRIQQTLRGEGVDVKGVEWDEHAPTGLYFKEKVHGRTRIYYYRRGSAASRMRPEILDEDRLKQAKLLFVTGITPALSSSCRETVEKVIERSAQCGIPVAFDPNYRSRLWSADQARSVFRGIASRSETVLPSLEEGKIMTGYADAPRIAETLLQWGARHVVVKLGPEGAYYTNGTESGTVSSPAVTEVDEVGAGDAFAAGCLSGLLENLSLAEAAQRGAVMGAIAVTGHGDYEALPTREELDAFMEGNQDTLR</sequence>
<dbReference type="GO" id="GO:0005524">
    <property type="term" value="F:ATP binding"/>
    <property type="evidence" value="ECO:0007669"/>
    <property type="project" value="UniProtKB-KW"/>
</dbReference>
<evidence type="ECO:0000259" key="6">
    <source>
        <dbReference type="Pfam" id="PF00294"/>
    </source>
</evidence>
<dbReference type="InterPro" id="IPR029056">
    <property type="entry name" value="Ribokinase-like"/>
</dbReference>
<organism evidence="7 8">
    <name type="scientific">Melghirimyces thermohalophilus</name>
    <dbReference type="NCBI Taxonomy" id="1236220"/>
    <lineage>
        <taxon>Bacteria</taxon>
        <taxon>Bacillati</taxon>
        <taxon>Bacillota</taxon>
        <taxon>Bacilli</taxon>
        <taxon>Bacillales</taxon>
        <taxon>Thermoactinomycetaceae</taxon>
        <taxon>Melghirimyces</taxon>
    </lineage>
</organism>
<dbReference type="Gene3D" id="3.40.1190.20">
    <property type="match status" value="1"/>
</dbReference>
<dbReference type="CDD" id="cd01166">
    <property type="entry name" value="KdgK"/>
    <property type="match status" value="1"/>
</dbReference>
<dbReference type="PANTHER" id="PTHR43085">
    <property type="entry name" value="HEXOKINASE FAMILY MEMBER"/>
    <property type="match status" value="1"/>
</dbReference>
<feature type="domain" description="Carbohydrate kinase PfkB" evidence="6">
    <location>
        <begin position="2"/>
        <end position="297"/>
    </location>
</feature>
<keyword evidence="8" id="KW-1185">Reference proteome</keyword>
<evidence type="ECO:0000256" key="1">
    <source>
        <dbReference type="ARBA" id="ARBA00010688"/>
    </source>
</evidence>
<dbReference type="InterPro" id="IPR011611">
    <property type="entry name" value="PfkB_dom"/>
</dbReference>
<protein>
    <submittedName>
        <fullName evidence="7">2-dehydro-3-deoxygluconokinase</fullName>
    </submittedName>
</protein>
<dbReference type="RefSeq" id="WP_091570590.1">
    <property type="nucleotide sequence ID" value="NZ_FMZA01000012.1"/>
</dbReference>
<name>A0A1G6NB49_9BACL</name>
<evidence type="ECO:0000256" key="5">
    <source>
        <dbReference type="ARBA" id="ARBA00022840"/>
    </source>
</evidence>
<dbReference type="InterPro" id="IPR050306">
    <property type="entry name" value="PfkB_Carbo_kinase"/>
</dbReference>
<evidence type="ECO:0000256" key="2">
    <source>
        <dbReference type="ARBA" id="ARBA00022679"/>
    </source>
</evidence>
<keyword evidence="3" id="KW-0547">Nucleotide-binding</keyword>
<dbReference type="Proteomes" id="UP000199387">
    <property type="component" value="Unassembled WGS sequence"/>
</dbReference>
<reference evidence="7 8" key="1">
    <citation type="submission" date="2016-10" db="EMBL/GenBank/DDBJ databases">
        <authorList>
            <person name="de Groot N.N."/>
        </authorList>
    </citation>
    <scope>NUCLEOTIDE SEQUENCE [LARGE SCALE GENOMIC DNA]</scope>
    <source>
        <strain evidence="7 8">DSM 45514</strain>
    </source>
</reference>
<evidence type="ECO:0000256" key="4">
    <source>
        <dbReference type="ARBA" id="ARBA00022777"/>
    </source>
</evidence>
<keyword evidence="2" id="KW-0808">Transferase</keyword>
<gene>
    <name evidence="7" type="ORF">SAMN04488112_11260</name>
</gene>
<accession>A0A1G6NB49</accession>
<dbReference type="PANTHER" id="PTHR43085:SF1">
    <property type="entry name" value="PSEUDOURIDINE KINASE-RELATED"/>
    <property type="match status" value="1"/>
</dbReference>
<dbReference type="Pfam" id="PF00294">
    <property type="entry name" value="PfkB"/>
    <property type="match status" value="1"/>
</dbReference>
<dbReference type="GO" id="GO:0016301">
    <property type="term" value="F:kinase activity"/>
    <property type="evidence" value="ECO:0007669"/>
    <property type="project" value="UniProtKB-KW"/>
</dbReference>
<evidence type="ECO:0000256" key="3">
    <source>
        <dbReference type="ARBA" id="ARBA00022741"/>
    </source>
</evidence>
<dbReference type="AlphaFoldDB" id="A0A1G6NB49"/>
<dbReference type="STRING" id="1236220.SAMN04488112_11260"/>
<dbReference type="OrthoDB" id="9813569at2"/>
<evidence type="ECO:0000313" key="7">
    <source>
        <dbReference type="EMBL" id="SDC64385.1"/>
    </source>
</evidence>
<evidence type="ECO:0000313" key="8">
    <source>
        <dbReference type="Proteomes" id="UP000199387"/>
    </source>
</evidence>
<dbReference type="EMBL" id="FMZA01000012">
    <property type="protein sequence ID" value="SDC64385.1"/>
    <property type="molecule type" value="Genomic_DNA"/>
</dbReference>